<dbReference type="RefSeq" id="WP_163456184.1">
    <property type="nucleotide sequence ID" value="NZ_JAAGOH010000003.1"/>
</dbReference>
<protein>
    <submittedName>
        <fullName evidence="7">NAD(P)/FAD-dependent oxidoreductase</fullName>
    </submittedName>
</protein>
<feature type="domain" description="FAD dependent oxidoreductase" evidence="6">
    <location>
        <begin position="6"/>
        <end position="362"/>
    </location>
</feature>
<comment type="caution">
    <text evidence="7">The sequence shown here is derived from an EMBL/GenBank/DDBJ whole genome shotgun (WGS) entry which is preliminary data.</text>
</comment>
<dbReference type="SUPFAM" id="SSF51905">
    <property type="entry name" value="FAD/NAD(P)-binding domain"/>
    <property type="match status" value="1"/>
</dbReference>
<keyword evidence="2" id="KW-0285">Flavoprotein</keyword>
<dbReference type="InterPro" id="IPR006076">
    <property type="entry name" value="FAD-dep_OxRdtase"/>
</dbReference>
<accession>A0A7C9TJL7</accession>
<name>A0A7C9TJL7_9BURK</name>
<keyword evidence="8" id="KW-1185">Reference proteome</keyword>
<dbReference type="PANTHER" id="PTHR43104">
    <property type="entry name" value="L-2-HYDROXYGLUTARATE DEHYDROGENASE, MITOCHONDRIAL"/>
    <property type="match status" value="1"/>
</dbReference>
<evidence type="ECO:0000256" key="5">
    <source>
        <dbReference type="ARBA" id="ARBA00037941"/>
    </source>
</evidence>
<evidence type="ECO:0000313" key="8">
    <source>
        <dbReference type="Proteomes" id="UP000484255"/>
    </source>
</evidence>
<dbReference type="EMBL" id="JAAGOH010000003">
    <property type="protein sequence ID" value="NDY90327.1"/>
    <property type="molecule type" value="Genomic_DNA"/>
</dbReference>
<keyword evidence="4" id="KW-0560">Oxidoreductase</keyword>
<evidence type="ECO:0000256" key="4">
    <source>
        <dbReference type="ARBA" id="ARBA00023002"/>
    </source>
</evidence>
<dbReference type="Gene3D" id="3.50.50.60">
    <property type="entry name" value="FAD/NAD(P)-binding domain"/>
    <property type="match status" value="1"/>
</dbReference>
<reference evidence="7 8" key="1">
    <citation type="submission" date="2020-02" db="EMBL/GenBank/DDBJ databases">
        <title>Ideonella bacterium strain TBM-1.</title>
        <authorList>
            <person name="Chen W.-M."/>
        </authorList>
    </citation>
    <scope>NUCLEOTIDE SEQUENCE [LARGE SCALE GENOMIC DNA]</scope>
    <source>
        <strain evidence="7 8">TBM-1</strain>
    </source>
</reference>
<evidence type="ECO:0000256" key="3">
    <source>
        <dbReference type="ARBA" id="ARBA00022827"/>
    </source>
</evidence>
<dbReference type="PANTHER" id="PTHR43104:SF4">
    <property type="entry name" value="L-2-HYDROXYGLUTARATE DEHYDROGENASE, MITOCHONDRIAL"/>
    <property type="match status" value="1"/>
</dbReference>
<dbReference type="AlphaFoldDB" id="A0A7C9TJL7"/>
<organism evidence="7 8">
    <name type="scientific">Ideonella livida</name>
    <dbReference type="NCBI Taxonomy" id="2707176"/>
    <lineage>
        <taxon>Bacteria</taxon>
        <taxon>Pseudomonadati</taxon>
        <taxon>Pseudomonadota</taxon>
        <taxon>Betaproteobacteria</taxon>
        <taxon>Burkholderiales</taxon>
        <taxon>Sphaerotilaceae</taxon>
        <taxon>Ideonella</taxon>
    </lineage>
</organism>
<dbReference type="InterPro" id="IPR036188">
    <property type="entry name" value="FAD/NAD-bd_sf"/>
</dbReference>
<sequence>MEDVDSLVIGAGVVGLAVARALARQGRETVVVEQALAPGTGVSARSSEVIHAGLHHPAGSLKARLCQRGRQLLYDYCAARGVAHRRCGKLIVATTPAQLPALRQLWAAGQAQGVPGLAWCEGEALRRLEPALRAEAALHSACTGIVDSHGLMQALLADAQAAGAQLALGSPVLGGQVTPQGLVLQIGGAQPMAIRARTVVNGAGLHAPALAARLQGLDPRGLPRSWRAKGHYFSLRGRAPFSRLVYPLPEPGGLGIHLTLDLAGQARFGPDVEWVDDTADLQVDPRRAAAFDTAIRRYWPDLPAGALQPAYAGIRPKISGPGEPAADFMVQGPGAHGVPGLVNLFGIESPGLTSSLALAEEVLRQLAPDRGLAA</sequence>
<keyword evidence="3" id="KW-0274">FAD</keyword>
<dbReference type="GO" id="GO:0047545">
    <property type="term" value="F:(S)-2-hydroxyglutarate dehydrogenase activity"/>
    <property type="evidence" value="ECO:0007669"/>
    <property type="project" value="TreeGrafter"/>
</dbReference>
<comment type="cofactor">
    <cofactor evidence="1">
        <name>FAD</name>
        <dbReference type="ChEBI" id="CHEBI:57692"/>
    </cofactor>
</comment>
<dbReference type="Gene3D" id="3.30.9.10">
    <property type="entry name" value="D-Amino Acid Oxidase, subunit A, domain 2"/>
    <property type="match status" value="1"/>
</dbReference>
<evidence type="ECO:0000259" key="6">
    <source>
        <dbReference type="Pfam" id="PF01266"/>
    </source>
</evidence>
<evidence type="ECO:0000256" key="1">
    <source>
        <dbReference type="ARBA" id="ARBA00001974"/>
    </source>
</evidence>
<gene>
    <name evidence="7" type="ORF">G3A44_03855</name>
</gene>
<proteinExistence type="inferred from homology"/>
<evidence type="ECO:0000313" key="7">
    <source>
        <dbReference type="EMBL" id="NDY90327.1"/>
    </source>
</evidence>
<dbReference type="Pfam" id="PF01266">
    <property type="entry name" value="DAO"/>
    <property type="match status" value="1"/>
</dbReference>
<comment type="similarity">
    <text evidence="5">Belongs to the L2HGDH family.</text>
</comment>
<evidence type="ECO:0000256" key="2">
    <source>
        <dbReference type="ARBA" id="ARBA00022630"/>
    </source>
</evidence>
<dbReference type="Proteomes" id="UP000484255">
    <property type="component" value="Unassembled WGS sequence"/>
</dbReference>